<dbReference type="InterPro" id="IPR043676">
    <property type="entry name" value="Gtf3"/>
</dbReference>
<evidence type="ECO:0000256" key="5">
    <source>
        <dbReference type="HAMAP-Rule" id="MF_00841"/>
    </source>
</evidence>
<dbReference type="EC" id="2.4.1.-" evidence="5"/>
<feature type="binding site" evidence="5">
    <location>
        <position position="179"/>
    </location>
    <ligand>
        <name>UDP</name>
        <dbReference type="ChEBI" id="CHEBI:58223"/>
    </ligand>
</feature>
<dbReference type="Proteomes" id="UP000194008">
    <property type="component" value="Unassembled WGS sequence"/>
</dbReference>
<comment type="subunit">
    <text evidence="5">Homotetramer; a dimer of dimers.</text>
</comment>
<evidence type="ECO:0000256" key="1">
    <source>
        <dbReference type="ARBA" id="ARBA00004922"/>
    </source>
</evidence>
<evidence type="ECO:0000256" key="3">
    <source>
        <dbReference type="ARBA" id="ARBA00022679"/>
    </source>
</evidence>
<dbReference type="AlphaFoldDB" id="A0A1X1J2N8"/>
<reference evidence="8 9" key="1">
    <citation type="journal article" date="2016" name="Eur. J. Clin. Microbiol. Infect. Dis.">
        <title>Whole genome sequencing as a tool for phylogenetic analysis of clinical strains of Mitis group streptococci.</title>
        <authorList>
            <person name="Rasmussen L.H."/>
            <person name="Dargis R."/>
            <person name="Hojholt K."/>
            <person name="Christensen J.J."/>
            <person name="Skovgaard O."/>
            <person name="Justesen U.S."/>
            <person name="Rosenvinge F.S."/>
            <person name="Moser C."/>
            <person name="Lukjancenko O."/>
            <person name="Rasmussen S."/>
            <person name="Nielsen X.C."/>
        </authorList>
    </citation>
    <scope>NUCLEOTIDE SEQUENCE [LARGE SCALE GENOMIC DNA]</scope>
    <source>
        <strain evidence="8 9">Y_5914_11</strain>
    </source>
</reference>
<dbReference type="RefSeq" id="WP_084971401.1">
    <property type="nucleotide sequence ID" value="NZ_NCUW01000026.1"/>
</dbReference>
<proteinExistence type="inferred from homology"/>
<dbReference type="EMBL" id="NCUW01000026">
    <property type="protein sequence ID" value="ORO79651.1"/>
    <property type="molecule type" value="Genomic_DNA"/>
</dbReference>
<dbReference type="UniPathway" id="UPA00378"/>
<keyword evidence="3 5" id="KW-0808">Transferase</keyword>
<dbReference type="PIRSF" id="PIRSF007023">
    <property type="entry name" value="UDP-Galf_transf"/>
    <property type="match status" value="1"/>
</dbReference>
<evidence type="ECO:0000256" key="2">
    <source>
        <dbReference type="ARBA" id="ARBA00022676"/>
    </source>
</evidence>
<dbReference type="InterPro" id="IPR058591">
    <property type="entry name" value="Gtf3_N"/>
</dbReference>
<feature type="domain" description="Glucosyltransferase 3-like N-terminal" evidence="6">
    <location>
        <begin position="2"/>
        <end position="153"/>
    </location>
</feature>
<comment type="pathway">
    <text evidence="1 5">Protein modification; protein glycosylation.</text>
</comment>
<feature type="binding site" evidence="5">
    <location>
        <begin position="250"/>
        <end position="255"/>
    </location>
    <ligand>
        <name>UDP</name>
        <dbReference type="ChEBI" id="CHEBI:58223"/>
    </ligand>
</feature>
<dbReference type="Pfam" id="PF26337">
    <property type="entry name" value="Gtf3_C"/>
    <property type="match status" value="1"/>
</dbReference>
<comment type="caution">
    <text evidence="8">The sequence shown here is derived from an EMBL/GenBank/DDBJ whole genome shotgun (WGS) entry which is preliminary data.</text>
</comment>
<sequence>MKLHLTNLYGMAGDSTVILAQNAVQNIASTLGFRELGVYFYPITADSKSEMNKRIDGIMSSVSIGDIVVFQSPTWNGVEFDRLFIDKLKDMQVKLVLFIHDVVPLMFDSNYYLMKDYLYLYQQADVLIVPSEKMKKRLLEEGLENPKILIQGMWDHPHSLALYKPIFKREIFFAGSLERFPGLLNWSHPIPLRVFSNQPIGKNQAPTFIVEGWKRDEELLLELSKGGFGLVWGTTENPGENRDYYGMNLSHKVSTYLAAGIPVIVPKNLSTMQFIVEQGLGFAVETLEEASQLVSSITEEKYCDMTRRIEMFSYLLKEGYFTKKILVEAIFQLGVR</sequence>
<comment type="similarity">
    <text evidence="5">Belongs to the Gtf3 glucosyltransferase family.</text>
</comment>
<dbReference type="GO" id="GO:0035251">
    <property type="term" value="F:UDP-glucosyltransferase activity"/>
    <property type="evidence" value="ECO:0007669"/>
    <property type="project" value="UniProtKB-UniRule"/>
</dbReference>
<keyword evidence="4 5" id="KW-0547">Nucleotide-binding</keyword>
<evidence type="ECO:0000313" key="8">
    <source>
        <dbReference type="EMBL" id="ORO79651.1"/>
    </source>
</evidence>
<dbReference type="HAMAP" id="MF_00841">
    <property type="entry name" value="Gtf3"/>
    <property type="match status" value="1"/>
</dbReference>
<dbReference type="InterPro" id="IPR058592">
    <property type="entry name" value="Gtf3_C"/>
</dbReference>
<comment type="function">
    <text evidence="5">Required for polymorphic O-glycosylation of the serine-rich repeat protein in this bacteria. Catalyzes the second step in glycosylation by transferring glucose from UDP-glucose to the terminal GlcNAc moiety of the 3-O-(N-acetyl-alpha-D-glucosaminyl)-L-seryl-[protein] resulting from the first glycosylation step.</text>
</comment>
<name>A0A1X1J2N8_STROR</name>
<dbReference type="Pfam" id="PF26334">
    <property type="entry name" value="Gtf3_N"/>
    <property type="match status" value="1"/>
</dbReference>
<evidence type="ECO:0000259" key="6">
    <source>
        <dbReference type="Pfam" id="PF26334"/>
    </source>
</evidence>
<organism evidence="8 9">
    <name type="scientific">Streptococcus oralis subsp. dentisani</name>
    <dbReference type="NCBI Taxonomy" id="1458253"/>
    <lineage>
        <taxon>Bacteria</taxon>
        <taxon>Bacillati</taxon>
        <taxon>Bacillota</taxon>
        <taxon>Bacilli</taxon>
        <taxon>Lactobacillales</taxon>
        <taxon>Streptococcaceae</taxon>
        <taxon>Streptococcus</taxon>
    </lineage>
</organism>
<evidence type="ECO:0000259" key="7">
    <source>
        <dbReference type="Pfam" id="PF26337"/>
    </source>
</evidence>
<evidence type="ECO:0000256" key="4">
    <source>
        <dbReference type="ARBA" id="ARBA00022741"/>
    </source>
</evidence>
<feature type="domain" description="Glucosyltransferase 3-like C-terminal" evidence="7">
    <location>
        <begin position="171"/>
        <end position="329"/>
    </location>
</feature>
<dbReference type="SUPFAM" id="SSF53756">
    <property type="entry name" value="UDP-Glycosyltransferase/glycogen phosphorylase"/>
    <property type="match status" value="1"/>
</dbReference>
<dbReference type="GO" id="GO:0000166">
    <property type="term" value="F:nucleotide binding"/>
    <property type="evidence" value="ECO:0007669"/>
    <property type="project" value="UniProtKB-KW"/>
</dbReference>
<evidence type="ECO:0000313" key="9">
    <source>
        <dbReference type="Proteomes" id="UP000194008"/>
    </source>
</evidence>
<gene>
    <name evidence="5" type="primary">gtf3</name>
    <name evidence="8" type="ORF">B7709_02540</name>
</gene>
<comment type="domain">
    <text evidence="5">Dimerizes via the C-terminus; dimerization is required for tetramer formation. Binds protein substrate via an exposed loop in the N-terminus.</text>
</comment>
<dbReference type="NCBIfam" id="NF007322">
    <property type="entry name" value="PRK09814.1-1"/>
    <property type="match status" value="1"/>
</dbReference>
<feature type="binding site" evidence="5">
    <location>
        <position position="16"/>
    </location>
    <ligand>
        <name>UDP</name>
        <dbReference type="ChEBI" id="CHEBI:58223"/>
    </ligand>
</feature>
<protein>
    <recommendedName>
        <fullName evidence="5">Glucosyltransferase 3</fullName>
        <ecNumber evidence="5">2.4.1.-</ecNumber>
    </recommendedName>
</protein>
<keyword evidence="2 5" id="KW-0328">Glycosyltransferase</keyword>
<accession>A0A1X1J2N8</accession>
<dbReference type="Gene3D" id="3.40.50.2000">
    <property type="entry name" value="Glycogen Phosphorylase B"/>
    <property type="match status" value="2"/>
</dbReference>